<accession>A0A837HTI4</accession>
<organism evidence="6 7">
    <name type="scientific">Candidatus Nomurabacteria bacterium GW2011_GWD2_39_12</name>
    <dbReference type="NCBI Taxonomy" id="1618759"/>
    <lineage>
        <taxon>Bacteria</taxon>
        <taxon>Candidatus Nomuraibacteriota</taxon>
    </lineage>
</organism>
<protein>
    <submittedName>
        <fullName evidence="6">Methylase N-4/N-6 domain protein</fullName>
    </submittedName>
</protein>
<keyword evidence="2 6" id="KW-0489">Methyltransferase</keyword>
<evidence type="ECO:0000256" key="4">
    <source>
        <dbReference type="ARBA" id="ARBA00022691"/>
    </source>
</evidence>
<evidence type="ECO:0000256" key="2">
    <source>
        <dbReference type="ARBA" id="ARBA00022603"/>
    </source>
</evidence>
<dbReference type="InterPro" id="IPR029063">
    <property type="entry name" value="SAM-dependent_MTases_sf"/>
</dbReference>
<dbReference type="InterPro" id="IPR002052">
    <property type="entry name" value="DNA_methylase_N6_adenine_CS"/>
</dbReference>
<dbReference type="Pfam" id="PF01555">
    <property type="entry name" value="N6_N4_Mtase"/>
    <property type="match status" value="1"/>
</dbReference>
<sequence>MKNQKEQQYQKVEQAKGRPLLQWVGKKPLEGVQFYPAQETEVYGDKSAEDFNKLFWGDNLQVLSHLLKNYRGKVDLIYIDPPFASEAEYVRRVKIRGEKIEGIQQGLLEEKQYSDIWANDEFLQFMYERILLMKELLSEKGVIYVHCDHRKEHHIRLLLDDVFGEDSYLNTISWRSQVARGAKVNAFYYAYSTHFLNIYAKNKKYPTTWHSQKKETKLTEEEAASEYRKDEGGYFHSSDPGSSGFETLKKLHKEGRLYAPFGGKVVFNEETKTVSCSNGGSVGVKYYLKKKGSKYIAERAVDNIWEDIAGLGTTPGQDTGYPTQKTEALLKRVIEASSDEKDLVADFFLGSGTTCAVAQKLGRRWIGCDINIGAIQTSTKRLGQIITDQQKEKTKNFKGSLGFKILNVNDYDVFKNELEAKEIVMEMYGIEPVKRIYFDGVLDKNFVKIMSLNRVLNKMDIRTMLKSIGDKLDSFTVKIKSKARDAVYEEGVLVVCSGMELDVMDFIKKENKTGVKIEVRDILTDKKNLIFKKKPEAKIEMKVKDKKLTVELNDFYSPILMRKLEIENEKVLKKEHKTKVNDFKQIIDSVAIDVDYNSKLFNAEVIDLPDKKEIIKAKYSWEYQKKGKYTVAIKIVDVLGEEYFETFEVNA</sequence>
<dbReference type="Gene3D" id="3.40.50.150">
    <property type="entry name" value="Vaccinia Virus protein VP39"/>
    <property type="match status" value="1"/>
</dbReference>
<dbReference type="SUPFAM" id="SSF53335">
    <property type="entry name" value="S-adenosyl-L-methionine-dependent methyltransferases"/>
    <property type="match status" value="1"/>
</dbReference>
<dbReference type="InterPro" id="IPR002941">
    <property type="entry name" value="DNA_methylase_N4/N6"/>
</dbReference>
<dbReference type="PROSITE" id="PS00092">
    <property type="entry name" value="N6_MTASE"/>
    <property type="match status" value="1"/>
</dbReference>
<gene>
    <name evidence="6" type="ORF">UT27_C0001G0004</name>
</gene>
<evidence type="ECO:0000256" key="3">
    <source>
        <dbReference type="ARBA" id="ARBA00022679"/>
    </source>
</evidence>
<dbReference type="PRINTS" id="PR00506">
    <property type="entry name" value="D21N6MTFRASE"/>
</dbReference>
<comment type="caution">
    <text evidence="6">The sequence shown here is derived from an EMBL/GenBank/DDBJ whole genome shotgun (WGS) entry which is preliminary data.</text>
</comment>
<dbReference type="EMBL" id="LBWE01000001">
    <property type="protein sequence ID" value="KKR02226.1"/>
    <property type="molecule type" value="Genomic_DNA"/>
</dbReference>
<comment type="similarity">
    <text evidence="1">Belongs to the N(4)/N(6)-methyltransferase family.</text>
</comment>
<proteinExistence type="inferred from homology"/>
<dbReference type="AlphaFoldDB" id="A0A837HTI4"/>
<evidence type="ECO:0000259" key="5">
    <source>
        <dbReference type="Pfam" id="PF01555"/>
    </source>
</evidence>
<dbReference type="Proteomes" id="UP000033998">
    <property type="component" value="Unassembled WGS sequence"/>
</dbReference>
<dbReference type="GO" id="GO:0005737">
    <property type="term" value="C:cytoplasm"/>
    <property type="evidence" value="ECO:0007669"/>
    <property type="project" value="TreeGrafter"/>
</dbReference>
<name>A0A837HTI4_9BACT</name>
<evidence type="ECO:0000256" key="1">
    <source>
        <dbReference type="ARBA" id="ARBA00006594"/>
    </source>
</evidence>
<evidence type="ECO:0000313" key="6">
    <source>
        <dbReference type="EMBL" id="KKR02226.1"/>
    </source>
</evidence>
<dbReference type="PANTHER" id="PTHR13370:SF24">
    <property type="entry name" value="TYPE III RESTRICTION-MODIFICATION ENZYME STYLTI MOD SUBUNIT"/>
    <property type="match status" value="1"/>
</dbReference>
<keyword evidence="4" id="KW-0949">S-adenosyl-L-methionine</keyword>
<dbReference type="GO" id="GO:0003677">
    <property type="term" value="F:DNA binding"/>
    <property type="evidence" value="ECO:0007669"/>
    <property type="project" value="InterPro"/>
</dbReference>
<dbReference type="GO" id="GO:0032259">
    <property type="term" value="P:methylation"/>
    <property type="evidence" value="ECO:0007669"/>
    <property type="project" value="UniProtKB-KW"/>
</dbReference>
<dbReference type="GO" id="GO:0008170">
    <property type="term" value="F:N-methyltransferase activity"/>
    <property type="evidence" value="ECO:0007669"/>
    <property type="project" value="InterPro"/>
</dbReference>
<reference evidence="6 7" key="1">
    <citation type="journal article" date="2015" name="Nature">
        <title>rRNA introns, odd ribosomes, and small enigmatic genomes across a large radiation of phyla.</title>
        <authorList>
            <person name="Brown C.T."/>
            <person name="Hug L.A."/>
            <person name="Thomas B.C."/>
            <person name="Sharon I."/>
            <person name="Castelle C.J."/>
            <person name="Singh A."/>
            <person name="Wilkins M.J."/>
            <person name="Williams K.H."/>
            <person name="Banfield J.F."/>
        </authorList>
    </citation>
    <scope>NUCLEOTIDE SEQUENCE [LARGE SCALE GENOMIC DNA]</scope>
</reference>
<feature type="domain" description="DNA methylase N-4/N-6" evidence="5">
    <location>
        <begin position="74"/>
        <end position="378"/>
    </location>
</feature>
<dbReference type="PANTHER" id="PTHR13370">
    <property type="entry name" value="RNA METHYLASE-RELATED"/>
    <property type="match status" value="1"/>
</dbReference>
<keyword evidence="3" id="KW-0808">Transferase</keyword>
<dbReference type="InterPro" id="IPR002295">
    <property type="entry name" value="N4/N6-MTase_EcoPI_Mod-like"/>
</dbReference>
<evidence type="ECO:0000313" key="7">
    <source>
        <dbReference type="Proteomes" id="UP000033998"/>
    </source>
</evidence>